<evidence type="ECO:0000313" key="5">
    <source>
        <dbReference type="EMBL" id="PIV64863.1"/>
    </source>
</evidence>
<keyword evidence="3" id="KW-0624">Polysaccharide degradation</keyword>
<reference evidence="6" key="1">
    <citation type="submission" date="2017-09" db="EMBL/GenBank/DDBJ databases">
        <title>Depth-based differentiation of microbial function through sediment-hosted aquifers and enrichment of novel symbionts in the deep terrestrial subsurface.</title>
        <authorList>
            <person name="Probst A.J."/>
            <person name="Ladd B."/>
            <person name="Jarett J.K."/>
            <person name="Geller-Mcgrath D.E."/>
            <person name="Sieber C.M.K."/>
            <person name="Emerson J.B."/>
            <person name="Anantharaman K."/>
            <person name="Thomas B.C."/>
            <person name="Malmstrom R."/>
            <person name="Stieglmeier M."/>
            <person name="Klingl A."/>
            <person name="Woyke T."/>
            <person name="Ryan C.M."/>
            <person name="Banfield J.F."/>
        </authorList>
    </citation>
    <scope>NUCLEOTIDE SEQUENCE [LARGE SCALE GENOMIC DNA]</scope>
</reference>
<name>A0A2M7EAV3_9BACT</name>
<dbReference type="SUPFAM" id="SSF51445">
    <property type="entry name" value="(Trans)glycosidases"/>
    <property type="match status" value="1"/>
</dbReference>
<dbReference type="AlphaFoldDB" id="A0A2M7EAV3"/>
<evidence type="ECO:0000256" key="1">
    <source>
        <dbReference type="ARBA" id="ARBA00022801"/>
    </source>
</evidence>
<evidence type="ECO:0000256" key="3">
    <source>
        <dbReference type="ARBA" id="ARBA00023326"/>
    </source>
</evidence>
<dbReference type="Pfam" id="PF00331">
    <property type="entry name" value="Glyco_hydro_10"/>
    <property type="match status" value="1"/>
</dbReference>
<evidence type="ECO:0000313" key="6">
    <source>
        <dbReference type="Proteomes" id="UP000230766"/>
    </source>
</evidence>
<proteinExistence type="predicted"/>
<organism evidence="5 6">
    <name type="scientific">Candidatus Nealsonbacteria bacterium CG01_land_8_20_14_3_00_12</name>
    <dbReference type="NCBI Taxonomy" id="1974697"/>
    <lineage>
        <taxon>Bacteria</taxon>
        <taxon>Candidatus Nealsoniibacteriota</taxon>
    </lineage>
</organism>
<dbReference type="Gene3D" id="3.20.20.80">
    <property type="entry name" value="Glycosidases"/>
    <property type="match status" value="1"/>
</dbReference>
<gene>
    <name evidence="5" type="ORF">COS09_02605</name>
</gene>
<evidence type="ECO:0000256" key="2">
    <source>
        <dbReference type="ARBA" id="ARBA00023277"/>
    </source>
</evidence>
<dbReference type="InterPro" id="IPR017853">
    <property type="entry name" value="GH"/>
</dbReference>
<accession>A0A2M7EAV3</accession>
<protein>
    <recommendedName>
        <fullName evidence="4">GH10 domain-containing protein</fullName>
    </recommendedName>
</protein>
<dbReference type="InterPro" id="IPR001000">
    <property type="entry name" value="GH10_dom"/>
</dbReference>
<keyword evidence="2" id="KW-0119">Carbohydrate metabolism</keyword>
<dbReference type="GO" id="GO:0000272">
    <property type="term" value="P:polysaccharide catabolic process"/>
    <property type="evidence" value="ECO:0007669"/>
    <property type="project" value="UniProtKB-KW"/>
</dbReference>
<sequence>MRIFKKILLGVLLFLLIFAGYLFIGEPPPAKEITWGVNFSQKHTENLGLDWRETYLALLDDLGVRNIKLITHWDLIEPKEGDYNFEDLDWQIKTADEKGVKILLVIGMKSGRWPECHIPEWAKNLSKEEQQKSILKLIEKIVLRYRDSISIDTWQVENEPFFPFGECPWVDKNFLKKEIDLVKSLDAQTTTHPPHPPAPLARAPRPIVISDSGEGSLWVTAARFGDIVGTTMYKKVWFRQLGTYIYYPLPPTFYWRKAQLIEKIFNKKVIVTELQAEPWGPKLLYDSPLEEQEKTMNLERFQKNIEFAKKTGLDTFYLWGGEWIYWMKEKQNKPEIWQEAKKLFNRTDIYVSEG</sequence>
<feature type="domain" description="GH10" evidence="4">
    <location>
        <begin position="71"/>
        <end position="163"/>
    </location>
</feature>
<keyword evidence="1" id="KW-0378">Hydrolase</keyword>
<evidence type="ECO:0000259" key="4">
    <source>
        <dbReference type="Pfam" id="PF00331"/>
    </source>
</evidence>
<dbReference type="Proteomes" id="UP000230766">
    <property type="component" value="Unassembled WGS sequence"/>
</dbReference>
<comment type="caution">
    <text evidence="5">The sequence shown here is derived from an EMBL/GenBank/DDBJ whole genome shotgun (WGS) entry which is preliminary data.</text>
</comment>
<dbReference type="GO" id="GO:0004553">
    <property type="term" value="F:hydrolase activity, hydrolyzing O-glycosyl compounds"/>
    <property type="evidence" value="ECO:0007669"/>
    <property type="project" value="InterPro"/>
</dbReference>
<dbReference type="EMBL" id="PETJ01000071">
    <property type="protein sequence ID" value="PIV64863.1"/>
    <property type="molecule type" value="Genomic_DNA"/>
</dbReference>